<dbReference type="NCBIfam" id="TIGR02913">
    <property type="entry name" value="HAF_rpt"/>
    <property type="match status" value="1"/>
</dbReference>
<evidence type="ECO:0000313" key="2">
    <source>
        <dbReference type="EMBL" id="GGP75033.1"/>
    </source>
</evidence>
<feature type="chain" id="PRO_5037079623" description="HAF family extracellular repeat protein" evidence="1">
    <location>
        <begin position="24"/>
        <end position="379"/>
    </location>
</feature>
<proteinExistence type="predicted"/>
<accession>A0A918AS04</accession>
<comment type="caution">
    <text evidence="2">The sequence shown here is derived from an EMBL/GenBank/DDBJ whole genome shotgun (WGS) entry which is preliminary data.</text>
</comment>
<gene>
    <name evidence="2" type="ORF">GCM10010185_55670</name>
</gene>
<dbReference type="EMBL" id="BMRG01000015">
    <property type="protein sequence ID" value="GGP75033.1"/>
    <property type="molecule type" value="Genomic_DNA"/>
</dbReference>
<feature type="signal peptide" evidence="1">
    <location>
        <begin position="1"/>
        <end position="23"/>
    </location>
</feature>
<keyword evidence="3" id="KW-1185">Reference proteome</keyword>
<reference evidence="2" key="1">
    <citation type="journal article" date="2014" name="Int. J. Syst. Evol. Microbiol.">
        <title>Complete genome sequence of Corynebacterium casei LMG S-19264T (=DSM 44701T), isolated from a smear-ripened cheese.</title>
        <authorList>
            <consortium name="US DOE Joint Genome Institute (JGI-PGF)"/>
            <person name="Walter F."/>
            <person name="Albersmeier A."/>
            <person name="Kalinowski J."/>
            <person name="Ruckert C."/>
        </authorList>
    </citation>
    <scope>NUCLEOTIDE SEQUENCE</scope>
    <source>
        <strain evidence="2">JCM 3313</strain>
    </source>
</reference>
<reference evidence="2" key="2">
    <citation type="submission" date="2020-09" db="EMBL/GenBank/DDBJ databases">
        <authorList>
            <person name="Sun Q."/>
            <person name="Ohkuma M."/>
        </authorList>
    </citation>
    <scope>NUCLEOTIDE SEQUENCE</scope>
    <source>
        <strain evidence="2">JCM 3313</strain>
    </source>
</reference>
<dbReference type="AlphaFoldDB" id="A0A918AS04"/>
<keyword evidence="1" id="KW-0732">Signal</keyword>
<evidence type="ECO:0000256" key="1">
    <source>
        <dbReference type="SAM" id="SignalP"/>
    </source>
</evidence>
<dbReference type="InterPro" id="IPR014262">
    <property type="entry name" value="HAF_rpt"/>
</dbReference>
<dbReference type="RefSeq" id="WP_189226278.1">
    <property type="nucleotide sequence ID" value="NZ_BMRG01000015.1"/>
</dbReference>
<evidence type="ECO:0008006" key="4">
    <source>
        <dbReference type="Google" id="ProtNLM"/>
    </source>
</evidence>
<sequence length="379" mass="39431">MRWSPPALTVLATLALTAPPAHAAVAFEELPPPPHVAAAVVSALNEAGQAAGSGWTPPTSGPLPGRLEAVRWDGTTPAILGTGHGSGINERGDVVFSFVTKEGGAQVHYARAWENGRVVDRTPPQRGTGRMTIRDISDAGVIPVGYNNVNDPEFYDNDRAGAWRQGAFADLPLSPQGARSYHQAANHRGSTAGSLAPKDGAAAFAFRCSATGCARLPVAGDGGSYSVAAINESDSVAATWSVGSTSRAVVWTADRPAVLPGDVAGVADNARAINEDGDVVGWHLDEGVREAALWRDGALVDLGTSGESEAVAVNDRGEVVGWHTVDGQPRPFHWRAGVLIGLPTPDDLPAKPAALNNAGVVVGNTLYRDTSRAFRWTLP</sequence>
<evidence type="ECO:0000313" key="3">
    <source>
        <dbReference type="Proteomes" id="UP000639606"/>
    </source>
</evidence>
<dbReference type="Proteomes" id="UP000639606">
    <property type="component" value="Unassembled WGS sequence"/>
</dbReference>
<organism evidence="2 3">
    <name type="scientific">Saccharothrix coeruleofusca</name>
    <dbReference type="NCBI Taxonomy" id="33919"/>
    <lineage>
        <taxon>Bacteria</taxon>
        <taxon>Bacillati</taxon>
        <taxon>Actinomycetota</taxon>
        <taxon>Actinomycetes</taxon>
        <taxon>Pseudonocardiales</taxon>
        <taxon>Pseudonocardiaceae</taxon>
        <taxon>Saccharothrix</taxon>
    </lineage>
</organism>
<protein>
    <recommendedName>
        <fullName evidence="4">HAF family extracellular repeat protein</fullName>
    </recommendedName>
</protein>
<name>A0A918AS04_9PSEU</name>